<dbReference type="Proteomes" id="UP001652625">
    <property type="component" value="Chromosome 01"/>
</dbReference>
<dbReference type="PANTHER" id="PTHR47163:SF2">
    <property type="entry name" value="SI:DKEY-17M8.2"/>
    <property type="match status" value="1"/>
</dbReference>
<sequence>MANVRRPTIIEFDRINLPEIGRRFKNNDTECIRWCREFGLLAINMICPRCNIQCNEQNCHNVDGKIWRCMQKQCKKKISIRVGSFFERSQLKLWQIIGITYIWTRSAGKSRGLSVEDTQKDLEIGSNKTVVDWNQFCRDIAVTYFLNKRVQLGGPGLIVEIDESLFSRRKYNRGRIKEDQWIFGAYDIATKEGLLIPVAHRDAATILPIIIQWIRPGTEIWSDMWAAYQGLAAQGFQHGTVNHTLHFVDPATNVTTNRVEAMWQRSKAKFKAMFGPTNREMIPDYLSEFMWAQRFKEHSYFHFWNQVVDEYPV</sequence>
<dbReference type="Pfam" id="PF12762">
    <property type="entry name" value="DDE_Tnp_IS1595"/>
    <property type="match status" value="1"/>
</dbReference>
<feature type="domain" description="ISXO2-like transposase" evidence="1">
    <location>
        <begin position="151"/>
        <end position="296"/>
    </location>
</feature>
<name>A0ABM4B268_HYDVU</name>
<dbReference type="InterPro" id="IPR024445">
    <property type="entry name" value="Tnp_ISXO2-like"/>
</dbReference>
<protein>
    <submittedName>
        <fullName evidence="3">Uncharacterized protein LOC136074497</fullName>
    </submittedName>
</protein>
<proteinExistence type="predicted"/>
<dbReference type="RefSeq" id="XP_065642895.1">
    <property type="nucleotide sequence ID" value="XM_065786823.1"/>
</dbReference>
<accession>A0ABM4B268</accession>
<keyword evidence="2" id="KW-1185">Reference proteome</keyword>
<evidence type="ECO:0000313" key="2">
    <source>
        <dbReference type="Proteomes" id="UP001652625"/>
    </source>
</evidence>
<dbReference type="GeneID" id="136074497"/>
<dbReference type="PANTHER" id="PTHR47163">
    <property type="entry name" value="DDE_TNP_IS1595 DOMAIN-CONTAINING PROTEIN"/>
    <property type="match status" value="1"/>
</dbReference>
<organism evidence="2 3">
    <name type="scientific">Hydra vulgaris</name>
    <name type="common">Hydra</name>
    <name type="synonym">Hydra attenuata</name>
    <dbReference type="NCBI Taxonomy" id="6087"/>
    <lineage>
        <taxon>Eukaryota</taxon>
        <taxon>Metazoa</taxon>
        <taxon>Cnidaria</taxon>
        <taxon>Hydrozoa</taxon>
        <taxon>Hydroidolina</taxon>
        <taxon>Anthoathecata</taxon>
        <taxon>Aplanulata</taxon>
        <taxon>Hydridae</taxon>
        <taxon>Hydra</taxon>
    </lineage>
</organism>
<dbReference type="NCBIfam" id="NF033547">
    <property type="entry name" value="transpos_IS1595"/>
    <property type="match status" value="1"/>
</dbReference>
<dbReference type="SMART" id="SM01126">
    <property type="entry name" value="DDE_Tnp_IS1595"/>
    <property type="match status" value="1"/>
</dbReference>
<evidence type="ECO:0000259" key="1">
    <source>
        <dbReference type="SMART" id="SM01126"/>
    </source>
</evidence>
<dbReference type="InterPro" id="IPR053164">
    <property type="entry name" value="IS1016-like_transposase"/>
</dbReference>
<gene>
    <name evidence="3" type="primary">LOC136074497</name>
</gene>
<reference evidence="3" key="2">
    <citation type="submission" date="2025-08" db="UniProtKB">
        <authorList>
            <consortium name="RefSeq"/>
        </authorList>
    </citation>
    <scope>IDENTIFICATION</scope>
</reference>
<reference evidence="2" key="1">
    <citation type="submission" date="2025-05" db="UniProtKB">
        <authorList>
            <consortium name="RefSeq"/>
        </authorList>
    </citation>
    <scope>NUCLEOTIDE SEQUENCE [LARGE SCALE GENOMIC DNA]</scope>
</reference>
<evidence type="ECO:0000313" key="3">
    <source>
        <dbReference type="RefSeq" id="XP_065642895.1"/>
    </source>
</evidence>